<keyword evidence="1" id="KW-0472">Membrane</keyword>
<feature type="transmembrane region" description="Helical" evidence="1">
    <location>
        <begin position="54"/>
        <end position="72"/>
    </location>
</feature>
<evidence type="ECO:0000256" key="1">
    <source>
        <dbReference type="SAM" id="Phobius"/>
    </source>
</evidence>
<keyword evidence="1" id="KW-0812">Transmembrane</keyword>
<dbReference type="Pfam" id="PF05656">
    <property type="entry name" value="DUF805"/>
    <property type="match status" value="1"/>
</dbReference>
<gene>
    <name evidence="2" type="ORF">HW556_14680</name>
</gene>
<feature type="transmembrane region" description="Helical" evidence="1">
    <location>
        <begin position="23"/>
        <end position="48"/>
    </location>
</feature>
<name>A0ABX2Q785_9BACT</name>
<dbReference type="PANTHER" id="PTHR34980">
    <property type="entry name" value="INNER MEMBRANE PROTEIN-RELATED-RELATED"/>
    <property type="match status" value="1"/>
</dbReference>
<accession>A0ABX2Q785</accession>
<sequence>MEYFLHGIRNYAVFSGRARRKEYWMFALFQALIGIVILLADSLLGISFGENYDFGILHSLYSLALFIPGLAVSVRRLHDVGKSGWFMFIILIPLVGVIWLLVLDCTEGTRGDNQYGPDPKAVPEFAY</sequence>
<dbReference type="PANTHER" id="PTHR34980:SF2">
    <property type="entry name" value="INNER MEMBRANE PROTEIN YHAH-RELATED"/>
    <property type="match status" value="1"/>
</dbReference>
<proteinExistence type="predicted"/>
<keyword evidence="1" id="KW-1133">Transmembrane helix</keyword>
<protein>
    <submittedName>
        <fullName evidence="2">DUF805 domain-containing protein</fullName>
    </submittedName>
</protein>
<dbReference type="EMBL" id="JABKAV010000057">
    <property type="protein sequence ID" value="NVO86130.1"/>
    <property type="molecule type" value="Genomic_DNA"/>
</dbReference>
<reference evidence="2 3" key="1">
    <citation type="submission" date="2020-05" db="EMBL/GenBank/DDBJ databases">
        <title>Hymenobacter terrestris sp. nov. and Hymenobacter lapidiphilus sp. nov., isolated from regoliths in Antarctica.</title>
        <authorList>
            <person name="Sedlacek I."/>
            <person name="Pantucek R."/>
            <person name="Zeman M."/>
            <person name="Holochova P."/>
            <person name="Kralova S."/>
            <person name="Stankova E."/>
            <person name="Sedo O."/>
            <person name="Micenkova L."/>
            <person name="Svec P."/>
            <person name="Gupta V."/>
            <person name="Sood U."/>
            <person name="Korpole U.S."/>
            <person name="Lal R."/>
        </authorList>
    </citation>
    <scope>NUCLEOTIDE SEQUENCE [LARGE SCALE GENOMIC DNA]</scope>
    <source>
        <strain evidence="2 3">P5252</strain>
    </source>
</reference>
<dbReference type="InterPro" id="IPR008523">
    <property type="entry name" value="DUF805"/>
</dbReference>
<comment type="caution">
    <text evidence="2">The sequence shown here is derived from an EMBL/GenBank/DDBJ whole genome shotgun (WGS) entry which is preliminary data.</text>
</comment>
<evidence type="ECO:0000313" key="3">
    <source>
        <dbReference type="Proteomes" id="UP000626554"/>
    </source>
</evidence>
<keyword evidence="3" id="KW-1185">Reference proteome</keyword>
<dbReference type="Proteomes" id="UP000626554">
    <property type="component" value="Unassembled WGS sequence"/>
</dbReference>
<dbReference type="RefSeq" id="WP_176900845.1">
    <property type="nucleotide sequence ID" value="NZ_JABKAV010000057.1"/>
</dbReference>
<evidence type="ECO:0000313" key="2">
    <source>
        <dbReference type="EMBL" id="NVO86130.1"/>
    </source>
</evidence>
<organism evidence="2 3">
    <name type="scientific">Hymenobacter terrestris</name>
    <dbReference type="NCBI Taxonomy" id="2748310"/>
    <lineage>
        <taxon>Bacteria</taxon>
        <taxon>Pseudomonadati</taxon>
        <taxon>Bacteroidota</taxon>
        <taxon>Cytophagia</taxon>
        <taxon>Cytophagales</taxon>
        <taxon>Hymenobacteraceae</taxon>
        <taxon>Hymenobacter</taxon>
    </lineage>
</organism>
<feature type="transmembrane region" description="Helical" evidence="1">
    <location>
        <begin position="84"/>
        <end position="102"/>
    </location>
</feature>